<proteinExistence type="predicted"/>
<dbReference type="AlphaFoldDB" id="A0A0F9S2D6"/>
<dbReference type="SUPFAM" id="SSF52540">
    <property type="entry name" value="P-loop containing nucleoside triphosphate hydrolases"/>
    <property type="match status" value="1"/>
</dbReference>
<dbReference type="Pfam" id="PF00071">
    <property type="entry name" value="Ras"/>
    <property type="match status" value="1"/>
</dbReference>
<dbReference type="PROSITE" id="PS51421">
    <property type="entry name" value="RAS"/>
    <property type="match status" value="1"/>
</dbReference>
<dbReference type="PROSITE" id="PS51419">
    <property type="entry name" value="RAB"/>
    <property type="match status" value="1"/>
</dbReference>
<evidence type="ECO:0000313" key="1">
    <source>
        <dbReference type="EMBL" id="KKN31276.1"/>
    </source>
</evidence>
<dbReference type="InterPro" id="IPR001806">
    <property type="entry name" value="Small_GTPase"/>
</dbReference>
<dbReference type="Gene3D" id="3.40.50.300">
    <property type="entry name" value="P-loop containing nucleotide triphosphate hydrolases"/>
    <property type="match status" value="1"/>
</dbReference>
<protein>
    <submittedName>
        <fullName evidence="1">Uncharacterized protein</fullName>
    </submittedName>
</protein>
<dbReference type="PANTHER" id="PTHR47979">
    <property type="entry name" value="DRAB11-RELATED"/>
    <property type="match status" value="1"/>
</dbReference>
<dbReference type="GO" id="GO:0005525">
    <property type="term" value="F:GTP binding"/>
    <property type="evidence" value="ECO:0007669"/>
    <property type="project" value="InterPro"/>
</dbReference>
<accession>A0A0F9S2D6</accession>
<comment type="caution">
    <text evidence="1">The sequence shown here is derived from an EMBL/GenBank/DDBJ whole genome shotgun (WGS) entry which is preliminary data.</text>
</comment>
<reference evidence="1" key="1">
    <citation type="journal article" date="2015" name="Nature">
        <title>Complex archaea that bridge the gap between prokaryotes and eukaryotes.</title>
        <authorList>
            <person name="Spang A."/>
            <person name="Saw J.H."/>
            <person name="Jorgensen S.L."/>
            <person name="Zaremba-Niedzwiedzka K."/>
            <person name="Martijn J."/>
            <person name="Lind A.E."/>
            <person name="van Eijk R."/>
            <person name="Schleper C."/>
            <person name="Guy L."/>
            <person name="Ettema T.J."/>
        </authorList>
    </citation>
    <scope>NUCLEOTIDE SEQUENCE</scope>
</reference>
<dbReference type="InterPro" id="IPR027417">
    <property type="entry name" value="P-loop_NTPase"/>
</dbReference>
<organism evidence="1">
    <name type="scientific">marine sediment metagenome</name>
    <dbReference type="NCBI Taxonomy" id="412755"/>
    <lineage>
        <taxon>unclassified sequences</taxon>
        <taxon>metagenomes</taxon>
        <taxon>ecological metagenomes</taxon>
    </lineage>
</organism>
<dbReference type="InterPro" id="IPR050209">
    <property type="entry name" value="Rab_GTPases_membrane_traffic"/>
</dbReference>
<dbReference type="EMBL" id="LAZR01002343">
    <property type="protein sequence ID" value="KKN31276.1"/>
    <property type="molecule type" value="Genomic_DNA"/>
</dbReference>
<gene>
    <name evidence="1" type="ORF">LCGC14_0825650</name>
</gene>
<name>A0A0F9S2D6_9ZZZZ</name>
<dbReference type="GO" id="GO:0003924">
    <property type="term" value="F:GTPase activity"/>
    <property type="evidence" value="ECO:0007669"/>
    <property type="project" value="InterPro"/>
</dbReference>
<sequence length="58" mass="6483">MLLLGNKADLERDVKKEEAEDLAKRLNCEYLETSAKTGENIELAFEIIARACLENAGE</sequence>